<sequence length="506" mass="55839">MSPQSSSLQRSPLILSAFMMNTTSHILGGAWRRDEAQQHRFNELSHWVELVKTLEDGGFDIAFFADVVGVYGDHEGGWASHVRRGLQIPANDPLVLLSALAATTQRIGLALTSSVIQTHPYTFARQLSTLDHLTGGRVGWNVVTSALENAHRNYGGPGLARHADRYDLAEEYLEVCYKLWEGSWEDDALLADKTRKHERGIGLHADPAKIAKIYHCSDNYQVDGPHLSSPSSQRTPLLFQAGSSPRGRQVAAEHAEATFSMAPRIEQAEEQAADIRRRAAEFGRNPHDVKFIQGLSFVVGSTEAEARAKAADLDESLDDHALIAHTGGSLGVDLGYLPLDTPIGELTTEGSRGHLLELQKMVPDGDMTVRDLARFRAQATRITGTPEQIVDELERWQDAGIDGINVINATLPGSYVEFIEHIIPELRRRGMARSAEELLHSKEQTRAADSPVRIACLQRILRQLSVEHLANIARLLRNAQRLKCLSKPHRQSEDFGLRVALAAGRA</sequence>
<dbReference type="InterPro" id="IPR016215">
    <property type="entry name" value="NTA_MOA"/>
</dbReference>
<keyword evidence="3" id="KW-0560">Oxidoreductase</keyword>
<dbReference type="InterPro" id="IPR051260">
    <property type="entry name" value="Diverse_substr_monoxygenases"/>
</dbReference>
<evidence type="ECO:0000256" key="1">
    <source>
        <dbReference type="ARBA" id="ARBA00022630"/>
    </source>
</evidence>
<keyword evidence="4 8" id="KW-0503">Monooxygenase</keyword>
<dbReference type="GO" id="GO:0004497">
    <property type="term" value="F:monooxygenase activity"/>
    <property type="evidence" value="ECO:0007669"/>
    <property type="project" value="UniProtKB-KW"/>
</dbReference>
<dbReference type="PANTHER" id="PTHR30011:SF16">
    <property type="entry name" value="C2H2 FINGER DOMAIN TRANSCRIPTION FACTOR (EUROFUNG)-RELATED"/>
    <property type="match status" value="1"/>
</dbReference>
<feature type="binding site" evidence="6">
    <location>
        <position position="162"/>
    </location>
    <ligand>
        <name>FMN</name>
        <dbReference type="ChEBI" id="CHEBI:58210"/>
    </ligand>
</feature>
<dbReference type="Pfam" id="PF00296">
    <property type="entry name" value="Bac_luciferase"/>
    <property type="match status" value="1"/>
</dbReference>
<feature type="binding site" evidence="6">
    <location>
        <position position="166"/>
    </location>
    <ligand>
        <name>FMN</name>
        <dbReference type="ChEBI" id="CHEBI:58210"/>
    </ligand>
</feature>
<evidence type="ECO:0000313" key="9">
    <source>
        <dbReference type="Proteomes" id="UP000319746"/>
    </source>
</evidence>
<dbReference type="EMBL" id="VFOU01000001">
    <property type="protein sequence ID" value="TQL74127.1"/>
    <property type="molecule type" value="Genomic_DNA"/>
</dbReference>
<dbReference type="AlphaFoldDB" id="A0A543ANG6"/>
<evidence type="ECO:0000259" key="7">
    <source>
        <dbReference type="Pfam" id="PF00296"/>
    </source>
</evidence>
<accession>A0A543ANG6</accession>
<evidence type="ECO:0000256" key="5">
    <source>
        <dbReference type="ARBA" id="ARBA00033748"/>
    </source>
</evidence>
<feature type="binding site" evidence="6">
    <location>
        <position position="244"/>
    </location>
    <ligand>
        <name>FMN</name>
        <dbReference type="ChEBI" id="CHEBI:58210"/>
    </ligand>
</feature>
<dbReference type="Gene3D" id="3.20.20.30">
    <property type="entry name" value="Luciferase-like domain"/>
    <property type="match status" value="1"/>
</dbReference>
<dbReference type="PIRSF" id="PIRSF000337">
    <property type="entry name" value="NTA_MOA"/>
    <property type="match status" value="1"/>
</dbReference>
<evidence type="ECO:0000256" key="6">
    <source>
        <dbReference type="PIRSR" id="PIRSR000337-1"/>
    </source>
</evidence>
<keyword evidence="2 6" id="KW-0288">FMN</keyword>
<evidence type="ECO:0000256" key="2">
    <source>
        <dbReference type="ARBA" id="ARBA00022643"/>
    </source>
</evidence>
<reference evidence="8 9" key="1">
    <citation type="submission" date="2019-06" db="EMBL/GenBank/DDBJ databases">
        <title>Sequencing the genomes of 1000 actinobacteria strains.</title>
        <authorList>
            <person name="Klenk H.-P."/>
        </authorList>
    </citation>
    <scope>NUCLEOTIDE SEQUENCE [LARGE SCALE GENOMIC DNA]</scope>
    <source>
        <strain evidence="8 9">DSM 24083</strain>
    </source>
</reference>
<evidence type="ECO:0000256" key="4">
    <source>
        <dbReference type="ARBA" id="ARBA00023033"/>
    </source>
</evidence>
<dbReference type="GO" id="GO:0016705">
    <property type="term" value="F:oxidoreductase activity, acting on paired donors, with incorporation or reduction of molecular oxygen"/>
    <property type="evidence" value="ECO:0007669"/>
    <property type="project" value="InterPro"/>
</dbReference>
<keyword evidence="9" id="KW-1185">Reference proteome</keyword>
<dbReference type="NCBIfam" id="TIGR03860">
    <property type="entry name" value="FMN_nitrolo"/>
    <property type="match status" value="1"/>
</dbReference>
<keyword evidence="1 6" id="KW-0285">Flavoprotein</keyword>
<evidence type="ECO:0000313" key="8">
    <source>
        <dbReference type="EMBL" id="TQL74127.1"/>
    </source>
</evidence>
<evidence type="ECO:0000256" key="3">
    <source>
        <dbReference type="ARBA" id="ARBA00023002"/>
    </source>
</evidence>
<protein>
    <submittedName>
        <fullName evidence="8">FMN-dependent oxidoreductase (Nitrilotriacetate monooxygenase family)</fullName>
    </submittedName>
</protein>
<feature type="domain" description="Luciferase-like" evidence="7">
    <location>
        <begin position="35"/>
        <end position="402"/>
    </location>
</feature>
<feature type="binding site" evidence="6">
    <location>
        <position position="66"/>
    </location>
    <ligand>
        <name>FMN</name>
        <dbReference type="ChEBI" id="CHEBI:58210"/>
    </ligand>
</feature>
<dbReference type="Proteomes" id="UP000319746">
    <property type="component" value="Unassembled WGS sequence"/>
</dbReference>
<dbReference type="RefSeq" id="WP_342774645.1">
    <property type="nucleotide sequence ID" value="NZ_BAABAN010000016.1"/>
</dbReference>
<feature type="binding site" evidence="6">
    <location>
        <position position="112"/>
    </location>
    <ligand>
        <name>FMN</name>
        <dbReference type="ChEBI" id="CHEBI:58210"/>
    </ligand>
</feature>
<organism evidence="8 9">
    <name type="scientific">Enteractinococcus coprophilus</name>
    <dbReference type="NCBI Taxonomy" id="1027633"/>
    <lineage>
        <taxon>Bacteria</taxon>
        <taxon>Bacillati</taxon>
        <taxon>Actinomycetota</taxon>
        <taxon>Actinomycetes</taxon>
        <taxon>Micrococcales</taxon>
        <taxon>Micrococcaceae</taxon>
    </lineage>
</organism>
<feature type="binding site" evidence="6">
    <location>
        <position position="243"/>
    </location>
    <ligand>
        <name>FMN</name>
        <dbReference type="ChEBI" id="CHEBI:58210"/>
    </ligand>
</feature>
<dbReference type="SUPFAM" id="SSF51679">
    <property type="entry name" value="Bacterial luciferase-like"/>
    <property type="match status" value="1"/>
</dbReference>
<dbReference type="InterPro" id="IPR011251">
    <property type="entry name" value="Luciferase-like_dom"/>
</dbReference>
<gene>
    <name evidence="8" type="ORF">FB556_0580</name>
</gene>
<proteinExistence type="inferred from homology"/>
<name>A0A543ANG6_9MICC</name>
<dbReference type="PANTHER" id="PTHR30011">
    <property type="entry name" value="ALKANESULFONATE MONOOXYGENASE-RELATED"/>
    <property type="match status" value="1"/>
</dbReference>
<dbReference type="InterPro" id="IPR036661">
    <property type="entry name" value="Luciferase-like_sf"/>
</dbReference>
<comment type="caution">
    <text evidence="8">The sequence shown here is derived from an EMBL/GenBank/DDBJ whole genome shotgun (WGS) entry which is preliminary data.</text>
</comment>
<comment type="similarity">
    <text evidence="5">Belongs to the NtaA/SnaA/DszA monooxygenase family.</text>
</comment>